<protein>
    <submittedName>
        <fullName evidence="2">Uncharacterized protein</fullName>
    </submittedName>
</protein>
<proteinExistence type="predicted"/>
<dbReference type="RefSeq" id="WP_065079409.1">
    <property type="nucleotide sequence ID" value="NZ_LROS01000055.1"/>
</dbReference>
<accession>A0A1A6AKS1</accession>
<feature type="transmembrane region" description="Helical" evidence="1">
    <location>
        <begin position="20"/>
        <end position="46"/>
    </location>
</feature>
<dbReference type="EMBL" id="LROS01000055">
    <property type="protein sequence ID" value="OBR90680.1"/>
    <property type="molecule type" value="Genomic_DNA"/>
</dbReference>
<keyword evidence="1" id="KW-0812">Transmembrane</keyword>
<organism evidence="2 3">
    <name type="scientific">Clostridium ragsdalei P11</name>
    <dbReference type="NCBI Taxonomy" id="1353534"/>
    <lineage>
        <taxon>Bacteria</taxon>
        <taxon>Bacillati</taxon>
        <taxon>Bacillota</taxon>
        <taxon>Clostridia</taxon>
        <taxon>Eubacteriales</taxon>
        <taxon>Clostridiaceae</taxon>
        <taxon>Clostridium</taxon>
    </lineage>
</organism>
<evidence type="ECO:0000256" key="1">
    <source>
        <dbReference type="SAM" id="Phobius"/>
    </source>
</evidence>
<comment type="caution">
    <text evidence="2">The sequence shown here is derived from an EMBL/GenBank/DDBJ whole genome shotgun (WGS) entry which is preliminary data.</text>
</comment>
<evidence type="ECO:0000313" key="3">
    <source>
        <dbReference type="Proteomes" id="UP000093954"/>
    </source>
</evidence>
<evidence type="ECO:0000313" key="2">
    <source>
        <dbReference type="EMBL" id="OBR90680.1"/>
    </source>
</evidence>
<name>A0A1A6AKS1_9CLOT</name>
<keyword evidence="3" id="KW-1185">Reference proteome</keyword>
<sequence length="65" mass="7642">MWIIEFFKKALEGRGFYPTLMVILSWSYTVVVVGILLCQLFLYLLGIKYNNDTFGKETSEKKKEQ</sequence>
<keyword evidence="1" id="KW-1133">Transmembrane helix</keyword>
<dbReference type="AlphaFoldDB" id="A0A1A6AKS1"/>
<keyword evidence="1" id="KW-0472">Membrane</keyword>
<dbReference type="PATRIC" id="fig|1353534.3.peg.3389"/>
<dbReference type="Proteomes" id="UP000093954">
    <property type="component" value="Unassembled WGS sequence"/>
</dbReference>
<gene>
    <name evidence="2" type="ORF">CLRAG_33280</name>
</gene>
<reference evidence="2 3" key="1">
    <citation type="journal article" date="2012" name="Front. Microbiol.">
        <title>Draft Genome Sequence of the Virulent Strain 01-B526 of the Fish Pathogen Aeromonas salmonicida.</title>
        <authorList>
            <person name="Charette S.J."/>
            <person name="Brochu F."/>
            <person name="Boyle B."/>
            <person name="Filion G."/>
            <person name="Tanaka K.H."/>
            <person name="Derome N."/>
        </authorList>
    </citation>
    <scope>NUCLEOTIDE SEQUENCE [LARGE SCALE GENOMIC DNA]</scope>
    <source>
        <strain evidence="2 3">P11</strain>
    </source>
</reference>